<keyword evidence="2" id="KW-1185">Reference proteome</keyword>
<protein>
    <submittedName>
        <fullName evidence="1">NAD-dependent epimerase/dehydratase family protein</fullName>
    </submittedName>
</protein>
<dbReference type="Proteomes" id="UP001195965">
    <property type="component" value="Chromosome"/>
</dbReference>
<organism evidence="1 2">
    <name type="scientific">Acidithiobacillus montserratensis</name>
    <dbReference type="NCBI Taxonomy" id="2729135"/>
    <lineage>
        <taxon>Bacteria</taxon>
        <taxon>Pseudomonadati</taxon>
        <taxon>Pseudomonadota</taxon>
        <taxon>Acidithiobacillia</taxon>
        <taxon>Acidithiobacillales</taxon>
        <taxon>Acidithiobacillaceae</taxon>
        <taxon>Acidithiobacillus</taxon>
    </lineage>
</organism>
<evidence type="ECO:0000313" key="2">
    <source>
        <dbReference type="Proteomes" id="UP001195965"/>
    </source>
</evidence>
<sequence>MQSNHHSATILVVGGAGFIGSHTVELLLSEGYYVRVLDNLSTGKRENLPAQHDRLEFIFGDMTDQMLLSQSCTGVTHILHLAAQVSVIQSLENPVFSCQQNILGFVGVLEEARKRNARLVYASSAAVYGNPDKLPLQESAQVMPISPYGLEKYSNELYADLYGRMHRLSHLGMRYFNVYGPRQDPQSPYSGVISRFVNQALAHKALTIRGDGSQERDFIHVLDVARANVAALVGNLQGTVNIARGEATTIHALARIIHQLSGVSENIQWIPRIEGDIQRSLADSERMRKHLCQPLWGLPEGLQNLLQS</sequence>
<dbReference type="EMBL" id="CP127526">
    <property type="protein sequence ID" value="XRI73522.1"/>
    <property type="molecule type" value="Genomic_DNA"/>
</dbReference>
<accession>A0ACD5HFX8</accession>
<evidence type="ECO:0000313" key="1">
    <source>
        <dbReference type="EMBL" id="XRI73522.1"/>
    </source>
</evidence>
<name>A0ACD5HFX8_9PROT</name>
<reference evidence="1 2" key="1">
    <citation type="journal article" date="2021" name="ISME J.">
        <title>Genomic evolution of the class Acidithiobacillia: deep-branching Proteobacteria living in extreme acidic conditions.</title>
        <authorList>
            <person name="Moya-Beltran A."/>
            <person name="Beard S."/>
            <person name="Rojas-Villalobos C."/>
            <person name="Issotta F."/>
            <person name="Gallardo Y."/>
            <person name="Ulloa R."/>
            <person name="Giaveno A."/>
            <person name="Degli Esposti M."/>
            <person name="Johnson D.B."/>
            <person name="Quatrini R."/>
        </authorList>
    </citation>
    <scope>NUCLEOTIDE SEQUENCE [LARGE SCALE GENOMIC DNA]</scope>
    <source>
        <strain evidence="1 2">GG1-14</strain>
    </source>
</reference>
<gene>
    <name evidence="1" type="ORF">HHS34_013920</name>
</gene>
<proteinExistence type="predicted"/>